<evidence type="ECO:0000313" key="3">
    <source>
        <dbReference type="Proteomes" id="UP000694255"/>
    </source>
</evidence>
<comment type="caution">
    <text evidence="2">The sequence shown here is derived from an EMBL/GenBank/DDBJ whole genome shotgun (WGS) entry which is preliminary data.</text>
</comment>
<dbReference type="EMBL" id="JAGSYN010000109">
    <property type="protein sequence ID" value="KAG7664036.1"/>
    <property type="molecule type" value="Genomic_DNA"/>
</dbReference>
<feature type="region of interest" description="Disordered" evidence="1">
    <location>
        <begin position="113"/>
        <end position="148"/>
    </location>
</feature>
<sequence length="829" mass="95118">MSFFMVPSVSYQTQEKLKKHKKVKGTKKKRTSPTSGTSTPTKLRTSSSTKGSVTSEESNHQHQPPTSPIDKKIPLPTSEDFTNSKQQSPLPKVTEPEEDLSLKIASRFSESLNKSPQYHGMSTTASLTSLPGASNTANTSSPSAGGATATAMGITHSYHGVTQRQYLDRPQVHYVRPRSGSVYSHAIVNPSDSHHPSLSSHSRQGTANNMSVASGSGAPVITPKGFRKLSLFAKSSSPAQPQQQQQQSRRGSDVSSMHSKATVGSGNIGDTSEVSARGVPKFKPIIDLTVLNSMEEMEKCFFTPGYAIFRYNNFLALLSDNHTSDAVNFANVRNHSLLKFIVRQKNAGHLLKKKHGFEHFDIRVYESLLAYELYTSREFMRKLIKEASDNHQLYNHEELVQTNFVNYVRYLLNLPKDVKMKDLTDDERRHYEYKDLFKRIAEGLYLMKREETNDIVTNENDWALKTKLLLETITKVCYEYILLEKYSIDIFTKFHDNKIFDLRILSKIFNNFHEHMKTQNRESCKLLFFNTFYSIQYGWYIALTVPFVRVFETNVYVEDKHLIENETRYHQFAQSKQQIDFTASDSELYDTYFKKLLFSSFEEYNQMSLEKLIKILKLIDNQSPKYSRINRHEIPDPSATYSHNPMNFEYFNSGLSSIQSNTFEMVSCPDLPLQVNSANYKTILNEFHRILKIDGVFETNCLQFGSKTIHQFLERNRSGSFPRNWDYDEFNLVNYYTVMPEFVQTVLMALCDIFGKDNVTYNILLLSSNLEVNNFLINFNGLKLFELVGKFSEYCNLFEDTGESVKSDNDTSIHFMVHIKAIKTRTSLF</sequence>
<keyword evidence="3" id="KW-1185">Reference proteome</keyword>
<feature type="compositionally biased region" description="Polar residues" evidence="1">
    <location>
        <begin position="79"/>
        <end position="89"/>
    </location>
</feature>
<feature type="compositionally biased region" description="Low complexity" evidence="1">
    <location>
        <begin position="32"/>
        <end position="42"/>
    </location>
</feature>
<proteinExistence type="predicted"/>
<gene>
    <name evidence="2" type="ORF">J8A68_002414</name>
</gene>
<dbReference type="OrthoDB" id="2013972at2759"/>
<accession>A0A8J5UP44</accession>
<feature type="region of interest" description="Disordered" evidence="1">
    <location>
        <begin position="184"/>
        <end position="220"/>
    </location>
</feature>
<feature type="region of interest" description="Disordered" evidence="1">
    <location>
        <begin position="1"/>
        <end position="98"/>
    </location>
</feature>
<feature type="compositionally biased region" description="Low complexity" evidence="1">
    <location>
        <begin position="133"/>
        <end position="148"/>
    </location>
</feature>
<dbReference type="GeneID" id="73469215"/>
<feature type="compositionally biased region" description="Polar residues" evidence="1">
    <location>
        <begin position="203"/>
        <end position="214"/>
    </location>
</feature>
<dbReference type="RefSeq" id="XP_049264268.1">
    <property type="nucleotide sequence ID" value="XM_049406162.1"/>
</dbReference>
<dbReference type="AlphaFoldDB" id="A0A8J5UP44"/>
<protein>
    <submittedName>
        <fullName evidence="2">Uncharacterized protein</fullName>
    </submittedName>
</protein>
<organism evidence="2 3">
    <name type="scientific">[Candida] subhashii</name>
    <dbReference type="NCBI Taxonomy" id="561895"/>
    <lineage>
        <taxon>Eukaryota</taxon>
        <taxon>Fungi</taxon>
        <taxon>Dikarya</taxon>
        <taxon>Ascomycota</taxon>
        <taxon>Saccharomycotina</taxon>
        <taxon>Pichiomycetes</taxon>
        <taxon>Debaryomycetaceae</taxon>
        <taxon>Spathaspora</taxon>
    </lineage>
</organism>
<feature type="compositionally biased region" description="Polar residues" evidence="1">
    <location>
        <begin position="113"/>
        <end position="132"/>
    </location>
</feature>
<feature type="compositionally biased region" description="Basic residues" evidence="1">
    <location>
        <begin position="17"/>
        <end position="31"/>
    </location>
</feature>
<feature type="compositionally biased region" description="Polar residues" evidence="1">
    <location>
        <begin position="257"/>
        <end position="273"/>
    </location>
</feature>
<dbReference type="Proteomes" id="UP000694255">
    <property type="component" value="Unassembled WGS sequence"/>
</dbReference>
<evidence type="ECO:0000313" key="2">
    <source>
        <dbReference type="EMBL" id="KAG7664036.1"/>
    </source>
</evidence>
<feature type="compositionally biased region" description="Low complexity" evidence="1">
    <location>
        <begin position="235"/>
        <end position="256"/>
    </location>
</feature>
<evidence type="ECO:0000256" key="1">
    <source>
        <dbReference type="SAM" id="MobiDB-lite"/>
    </source>
</evidence>
<feature type="region of interest" description="Disordered" evidence="1">
    <location>
        <begin position="234"/>
        <end position="273"/>
    </location>
</feature>
<reference evidence="2 3" key="1">
    <citation type="journal article" date="2021" name="DNA Res.">
        <title>Genome analysis of Candida subhashii reveals its hybrid nature and dual mitochondrial genome conformations.</title>
        <authorList>
            <person name="Mixao V."/>
            <person name="Hegedusova E."/>
            <person name="Saus E."/>
            <person name="Pryszcz L.P."/>
            <person name="Cillingova A."/>
            <person name="Nosek J."/>
            <person name="Gabaldon T."/>
        </authorList>
    </citation>
    <scope>NUCLEOTIDE SEQUENCE [LARGE SCALE GENOMIC DNA]</scope>
    <source>
        <strain evidence="2 3">CBS 10753</strain>
    </source>
</reference>
<name>A0A8J5UP44_9ASCO</name>
<feature type="compositionally biased region" description="Polar residues" evidence="1">
    <location>
        <begin position="43"/>
        <end position="64"/>
    </location>
</feature>